<keyword evidence="4" id="KW-0539">Nucleus</keyword>
<keyword evidence="3" id="KW-0238">DNA-binding</keyword>
<evidence type="ECO:0000256" key="4">
    <source>
        <dbReference type="ARBA" id="ARBA00023242"/>
    </source>
</evidence>
<dbReference type="GO" id="GO:0003677">
    <property type="term" value="F:DNA binding"/>
    <property type="evidence" value="ECO:0007669"/>
    <property type="project" value="UniProtKB-KW"/>
</dbReference>
<accession>A0A5J5B7Z5</accession>
<dbReference type="PANTHER" id="PTHR47999:SF96">
    <property type="entry name" value="TRANSCRIPTION REPRESSOR MYB6-LIKE"/>
    <property type="match status" value="1"/>
</dbReference>
<feature type="domain" description="HTH myb-type" evidence="7">
    <location>
        <begin position="9"/>
        <end position="65"/>
    </location>
</feature>
<evidence type="ECO:0000259" key="7">
    <source>
        <dbReference type="PROSITE" id="PS51294"/>
    </source>
</evidence>
<evidence type="ECO:0000313" key="8">
    <source>
        <dbReference type="EMBL" id="KAA8538714.1"/>
    </source>
</evidence>
<feature type="domain" description="Myb-like" evidence="6">
    <location>
        <begin position="9"/>
        <end position="61"/>
    </location>
</feature>
<feature type="domain" description="HTH myb-type" evidence="7">
    <location>
        <begin position="66"/>
        <end position="116"/>
    </location>
</feature>
<feature type="domain" description="Myb-like" evidence="6">
    <location>
        <begin position="62"/>
        <end position="112"/>
    </location>
</feature>
<reference evidence="8 9" key="1">
    <citation type="submission" date="2019-09" db="EMBL/GenBank/DDBJ databases">
        <title>A chromosome-level genome assembly of the Chinese tupelo Nyssa sinensis.</title>
        <authorList>
            <person name="Yang X."/>
            <person name="Kang M."/>
            <person name="Yang Y."/>
            <person name="Xiong H."/>
            <person name="Wang M."/>
            <person name="Zhang Z."/>
            <person name="Wang Z."/>
            <person name="Wu H."/>
            <person name="Ma T."/>
            <person name="Liu J."/>
            <person name="Xi Z."/>
        </authorList>
    </citation>
    <scope>NUCLEOTIDE SEQUENCE [LARGE SCALE GENOMIC DNA]</scope>
    <source>
        <strain evidence="8">J267</strain>
        <tissue evidence="8">Leaf</tissue>
    </source>
</reference>
<comment type="subcellular location">
    <subcellularLocation>
        <location evidence="1">Nucleus</location>
    </subcellularLocation>
</comment>
<dbReference type="InterPro" id="IPR015495">
    <property type="entry name" value="Myb_TF_plants"/>
</dbReference>
<dbReference type="Pfam" id="PF00249">
    <property type="entry name" value="Myb_DNA-binding"/>
    <property type="match status" value="2"/>
</dbReference>
<dbReference type="Proteomes" id="UP000325577">
    <property type="component" value="Linkage Group LG15"/>
</dbReference>
<dbReference type="Gene3D" id="1.10.10.60">
    <property type="entry name" value="Homeodomain-like"/>
    <property type="match status" value="2"/>
</dbReference>
<keyword evidence="2" id="KW-0677">Repeat</keyword>
<dbReference type="FunFam" id="1.10.10.60:FF:000001">
    <property type="entry name" value="MYB-related transcription factor"/>
    <property type="match status" value="1"/>
</dbReference>
<evidence type="ECO:0000256" key="2">
    <source>
        <dbReference type="ARBA" id="ARBA00022737"/>
    </source>
</evidence>
<organism evidence="8 9">
    <name type="scientific">Nyssa sinensis</name>
    <dbReference type="NCBI Taxonomy" id="561372"/>
    <lineage>
        <taxon>Eukaryota</taxon>
        <taxon>Viridiplantae</taxon>
        <taxon>Streptophyta</taxon>
        <taxon>Embryophyta</taxon>
        <taxon>Tracheophyta</taxon>
        <taxon>Spermatophyta</taxon>
        <taxon>Magnoliopsida</taxon>
        <taxon>eudicotyledons</taxon>
        <taxon>Gunneridae</taxon>
        <taxon>Pentapetalae</taxon>
        <taxon>asterids</taxon>
        <taxon>Cornales</taxon>
        <taxon>Nyssaceae</taxon>
        <taxon>Nyssa</taxon>
    </lineage>
</organism>
<evidence type="ECO:0000256" key="5">
    <source>
        <dbReference type="SAM" id="MobiDB-lite"/>
    </source>
</evidence>
<feature type="compositionally biased region" description="Basic and acidic residues" evidence="5">
    <location>
        <begin position="125"/>
        <end position="144"/>
    </location>
</feature>
<keyword evidence="9" id="KW-1185">Reference proteome</keyword>
<evidence type="ECO:0000259" key="6">
    <source>
        <dbReference type="PROSITE" id="PS50090"/>
    </source>
</evidence>
<sequence>MGRSPCCAKEGLNKGTWTAQENQILRDYIKLHGEGKWRDIPRRAGLKRCGKSCRLRWLNYLRPDIKRGNFSTDEEDLVIRLHNLLGNRWSLIAGRLPGRTDNEVKNYWNTRISKKKSMIKPAQPSDHHHEVRAPPESDDHDGKSGEITASAADNNSLDSSMTHFNVQAQGQGVDYFDFTKLNDFDISNLGDVIELGDDHAPNYNSWCSPIFDEPTLDDWSTEYDVQASDFRFWASFESSEEWRGVGDA</sequence>
<dbReference type="InterPro" id="IPR017930">
    <property type="entry name" value="Myb_dom"/>
</dbReference>
<dbReference type="CDD" id="cd00167">
    <property type="entry name" value="SANT"/>
    <property type="match status" value="2"/>
</dbReference>
<evidence type="ECO:0000256" key="1">
    <source>
        <dbReference type="ARBA" id="ARBA00004123"/>
    </source>
</evidence>
<protein>
    <submittedName>
        <fullName evidence="8">Uncharacterized protein</fullName>
    </submittedName>
</protein>
<dbReference type="AlphaFoldDB" id="A0A5J5B7Z5"/>
<dbReference type="OrthoDB" id="2143914at2759"/>
<evidence type="ECO:0000256" key="3">
    <source>
        <dbReference type="ARBA" id="ARBA00023125"/>
    </source>
</evidence>
<dbReference type="PANTHER" id="PTHR47999">
    <property type="entry name" value="TRANSCRIPTION FACTOR MYB8-RELATED-RELATED"/>
    <property type="match status" value="1"/>
</dbReference>
<dbReference type="GO" id="GO:0005634">
    <property type="term" value="C:nucleus"/>
    <property type="evidence" value="ECO:0007669"/>
    <property type="project" value="UniProtKB-SubCell"/>
</dbReference>
<proteinExistence type="predicted"/>
<dbReference type="InterPro" id="IPR009057">
    <property type="entry name" value="Homeodomain-like_sf"/>
</dbReference>
<gene>
    <name evidence="8" type="ORF">F0562_028305</name>
</gene>
<dbReference type="InterPro" id="IPR001005">
    <property type="entry name" value="SANT/Myb"/>
</dbReference>
<name>A0A5J5B7Z5_9ASTE</name>
<dbReference type="EMBL" id="CM018038">
    <property type="protein sequence ID" value="KAA8538714.1"/>
    <property type="molecule type" value="Genomic_DNA"/>
</dbReference>
<dbReference type="PROSITE" id="PS51294">
    <property type="entry name" value="HTH_MYB"/>
    <property type="match status" value="2"/>
</dbReference>
<dbReference type="PROSITE" id="PS50090">
    <property type="entry name" value="MYB_LIKE"/>
    <property type="match status" value="2"/>
</dbReference>
<dbReference type="SUPFAM" id="SSF46689">
    <property type="entry name" value="Homeodomain-like"/>
    <property type="match status" value="1"/>
</dbReference>
<dbReference type="SMART" id="SM00717">
    <property type="entry name" value="SANT"/>
    <property type="match status" value="2"/>
</dbReference>
<feature type="region of interest" description="Disordered" evidence="5">
    <location>
        <begin position="115"/>
        <end position="156"/>
    </location>
</feature>
<evidence type="ECO:0000313" key="9">
    <source>
        <dbReference type="Proteomes" id="UP000325577"/>
    </source>
</evidence>